<dbReference type="PANTHER" id="PTHR45947">
    <property type="entry name" value="SULFOQUINOVOSYL TRANSFERASE SQD2"/>
    <property type="match status" value="1"/>
</dbReference>
<gene>
    <name evidence="3" type="ORF">GBZ86_00740</name>
</gene>
<dbReference type="EMBL" id="WHJC01000003">
    <property type="protein sequence ID" value="MPQ42292.1"/>
    <property type="molecule type" value="Genomic_DNA"/>
</dbReference>
<dbReference type="Pfam" id="PF00534">
    <property type="entry name" value="Glycos_transf_1"/>
    <property type="match status" value="1"/>
</dbReference>
<dbReference type="Proteomes" id="UP000430345">
    <property type="component" value="Unassembled WGS sequence"/>
</dbReference>
<dbReference type="CDD" id="cd03808">
    <property type="entry name" value="GT4_CapM-like"/>
    <property type="match status" value="1"/>
</dbReference>
<dbReference type="PANTHER" id="PTHR45947:SF3">
    <property type="entry name" value="SULFOQUINOVOSYL TRANSFERASE SQD2"/>
    <property type="match status" value="1"/>
</dbReference>
<protein>
    <submittedName>
        <fullName evidence="3">Glycosyltransferase</fullName>
    </submittedName>
</protein>
<accession>A0A6I1MJG8</accession>
<dbReference type="Pfam" id="PF13477">
    <property type="entry name" value="Glyco_trans_4_2"/>
    <property type="match status" value="1"/>
</dbReference>
<proteinExistence type="predicted"/>
<organism evidence="3 4">
    <name type="scientific">Clostridium tarantellae</name>
    <dbReference type="NCBI Taxonomy" id="39493"/>
    <lineage>
        <taxon>Bacteria</taxon>
        <taxon>Bacillati</taxon>
        <taxon>Bacillota</taxon>
        <taxon>Clostridia</taxon>
        <taxon>Eubacteriales</taxon>
        <taxon>Clostridiaceae</taxon>
        <taxon>Clostridium</taxon>
    </lineage>
</organism>
<evidence type="ECO:0000313" key="4">
    <source>
        <dbReference type="Proteomes" id="UP000430345"/>
    </source>
</evidence>
<keyword evidence="4" id="KW-1185">Reference proteome</keyword>
<evidence type="ECO:0000259" key="2">
    <source>
        <dbReference type="Pfam" id="PF13477"/>
    </source>
</evidence>
<dbReference type="InterPro" id="IPR028098">
    <property type="entry name" value="Glyco_trans_4-like_N"/>
</dbReference>
<dbReference type="InterPro" id="IPR001296">
    <property type="entry name" value="Glyco_trans_1"/>
</dbReference>
<dbReference type="SUPFAM" id="SSF53756">
    <property type="entry name" value="UDP-Glycosyltransferase/glycogen phosphorylase"/>
    <property type="match status" value="1"/>
</dbReference>
<comment type="caution">
    <text evidence="3">The sequence shown here is derived from an EMBL/GenBank/DDBJ whole genome shotgun (WGS) entry which is preliminary data.</text>
</comment>
<evidence type="ECO:0000313" key="3">
    <source>
        <dbReference type="EMBL" id="MPQ42292.1"/>
    </source>
</evidence>
<feature type="domain" description="Glycosyltransferase subfamily 4-like N-terminal" evidence="2">
    <location>
        <begin position="3"/>
        <end position="141"/>
    </location>
</feature>
<dbReference type="GO" id="GO:0016757">
    <property type="term" value="F:glycosyltransferase activity"/>
    <property type="evidence" value="ECO:0007669"/>
    <property type="project" value="InterPro"/>
</dbReference>
<dbReference type="OrthoDB" id="9806653at2"/>
<feature type="domain" description="Glycosyl transferase family 1" evidence="1">
    <location>
        <begin position="187"/>
        <end position="340"/>
    </location>
</feature>
<reference evidence="3 4" key="1">
    <citation type="submission" date="2019-10" db="EMBL/GenBank/DDBJ databases">
        <title>The Genome Sequence of Clostridium tarantellae Isolated from Fish Brain.</title>
        <authorList>
            <person name="Bano L."/>
            <person name="Kiel M."/>
            <person name="Sales G."/>
            <person name="Doxey A.C."/>
            <person name="Mansfield M.J."/>
            <person name="Schiavone M."/>
            <person name="Rossetto O."/>
            <person name="Pirazzini M."/>
            <person name="Dobrindt U."/>
            <person name="Montecucco C."/>
        </authorList>
    </citation>
    <scope>NUCLEOTIDE SEQUENCE [LARGE SCALE GENOMIC DNA]</scope>
    <source>
        <strain evidence="3 4">DSM 3997</strain>
    </source>
</reference>
<evidence type="ECO:0000259" key="1">
    <source>
        <dbReference type="Pfam" id="PF00534"/>
    </source>
</evidence>
<dbReference type="AlphaFoldDB" id="A0A6I1MJG8"/>
<dbReference type="Gene3D" id="3.40.50.2000">
    <property type="entry name" value="Glycogen Phosphorylase B"/>
    <property type="match status" value="2"/>
</dbReference>
<keyword evidence="3" id="KW-0808">Transferase</keyword>
<name>A0A6I1MJG8_9CLOT</name>
<dbReference type="RefSeq" id="WP_152886792.1">
    <property type="nucleotide sequence ID" value="NZ_WHJC01000003.1"/>
</dbReference>
<dbReference type="InterPro" id="IPR050194">
    <property type="entry name" value="Glycosyltransferase_grp1"/>
</dbReference>
<sequence>MKRVLYVTTVSRTINAFLVPHILALREKGFQVDCACSIDKELDKSLEKAGVKLYKIPFTRNPISLSNIRAFKMLDQIQKNNKYDIVHVHTPIASIYGRLLKLKHKGIKTIYTAHGYHFLEGGSKSSWLIYYPIEKVMAKLTDVTININKEDFKITQSKLKPKKSYYVKGVGLDLKNYKPLTEKEKVKKRKELNLKEEDFIVIMIAEVNENKNQIQLIKAMEILKEKYENIKAICVGDGELLKQRKEDVKNKGLENNINFLGYRTDINELINIADIGVLLSYREGLPRNIMEIMANGKKIVATNIRGNRDLVCNENVGKLVEVGDYEETAKAIEYYYLNNTREVIIPKEIEPYSLPNVVEMVREIHEGV</sequence>